<dbReference type="GO" id="GO:0046872">
    <property type="term" value="F:metal ion binding"/>
    <property type="evidence" value="ECO:0007669"/>
    <property type="project" value="UniProtKB-KW"/>
</dbReference>
<evidence type="ECO:0000256" key="5">
    <source>
        <dbReference type="ARBA" id="ARBA00022695"/>
    </source>
</evidence>
<dbReference type="CDD" id="cd00554">
    <property type="entry name" value="MECDP_synthase"/>
    <property type="match status" value="1"/>
</dbReference>
<dbReference type="InterPro" id="IPR026596">
    <property type="entry name" value="IspD/F"/>
</dbReference>
<dbReference type="EMBL" id="CAEZTO010000001">
    <property type="protein sequence ID" value="CAB4562420.1"/>
    <property type="molecule type" value="Genomic_DNA"/>
</dbReference>
<dbReference type="GO" id="GO:0008685">
    <property type="term" value="F:2-C-methyl-D-erythritol 2,4-cyclodiphosphate synthase activity"/>
    <property type="evidence" value="ECO:0007669"/>
    <property type="project" value="InterPro"/>
</dbReference>
<evidence type="ECO:0000256" key="6">
    <source>
        <dbReference type="ARBA" id="ARBA00022723"/>
    </source>
</evidence>
<comment type="similarity">
    <text evidence="2">Belongs to the IspD/TarI cytidylyltransferase family. IspD subfamily.</text>
</comment>
<dbReference type="NCBIfam" id="TIGR00151">
    <property type="entry name" value="ispF"/>
    <property type="match status" value="1"/>
</dbReference>
<evidence type="ECO:0000256" key="1">
    <source>
        <dbReference type="ARBA" id="ARBA00004787"/>
    </source>
</evidence>
<dbReference type="PROSITE" id="PS01295">
    <property type="entry name" value="ISPD"/>
    <property type="match status" value="1"/>
</dbReference>
<evidence type="ECO:0000313" key="11">
    <source>
        <dbReference type="EMBL" id="CAB4548418.1"/>
    </source>
</evidence>
<dbReference type="UniPathway" id="UPA00056">
    <property type="reaction ID" value="UER00093"/>
</dbReference>
<gene>
    <name evidence="11" type="ORF">UFOPK1503_00847</name>
    <name evidence="12" type="ORF">UFOPK1693_00127</name>
</gene>
<dbReference type="Gene3D" id="3.90.550.10">
    <property type="entry name" value="Spore Coat Polysaccharide Biosynthesis Protein SpsA, Chain A"/>
    <property type="match status" value="1"/>
</dbReference>
<dbReference type="FunFam" id="3.90.550.10:FF:000003">
    <property type="entry name" value="2-C-methyl-D-erythritol 4-phosphate cytidylyltransferase"/>
    <property type="match status" value="1"/>
</dbReference>
<keyword evidence="4" id="KW-0808">Transferase</keyword>
<reference evidence="12" key="1">
    <citation type="submission" date="2020-05" db="EMBL/GenBank/DDBJ databases">
        <authorList>
            <person name="Chiriac C."/>
            <person name="Salcher M."/>
            <person name="Ghai R."/>
            <person name="Kavagutti S V."/>
        </authorList>
    </citation>
    <scope>NUCLEOTIDE SEQUENCE</scope>
</reference>
<dbReference type="PANTHER" id="PTHR32125">
    <property type="entry name" value="2-C-METHYL-D-ERYTHRITOL 4-PHOSPHATE CYTIDYLYLTRANSFERASE, CHLOROPLASTIC"/>
    <property type="match status" value="1"/>
</dbReference>
<protein>
    <recommendedName>
        <fullName evidence="3">2-C-methyl-D-erythritol 4-phosphate cytidylyltransferase</fullName>
        <ecNumber evidence="3">2.7.7.60</ecNumber>
    </recommendedName>
</protein>
<dbReference type="InterPro" id="IPR029044">
    <property type="entry name" value="Nucleotide-diphossugar_trans"/>
</dbReference>
<dbReference type="SUPFAM" id="SSF69765">
    <property type="entry name" value="IpsF-like"/>
    <property type="match status" value="1"/>
</dbReference>
<evidence type="ECO:0000256" key="7">
    <source>
        <dbReference type="ARBA" id="ARBA00023229"/>
    </source>
</evidence>
<keyword evidence="5" id="KW-0548">Nucleotidyltransferase</keyword>
<dbReference type="NCBIfam" id="TIGR00453">
    <property type="entry name" value="ispD"/>
    <property type="match status" value="1"/>
</dbReference>
<dbReference type="SUPFAM" id="SSF53448">
    <property type="entry name" value="Nucleotide-diphospho-sugar transferases"/>
    <property type="match status" value="1"/>
</dbReference>
<dbReference type="HAMAP" id="MF_00108">
    <property type="entry name" value="IspD"/>
    <property type="match status" value="1"/>
</dbReference>
<dbReference type="Pfam" id="PF02542">
    <property type="entry name" value="YgbB"/>
    <property type="match status" value="1"/>
</dbReference>
<organism evidence="12">
    <name type="scientific">freshwater metagenome</name>
    <dbReference type="NCBI Taxonomy" id="449393"/>
    <lineage>
        <taxon>unclassified sequences</taxon>
        <taxon>metagenomes</taxon>
        <taxon>ecological metagenomes</taxon>
    </lineage>
</organism>
<evidence type="ECO:0000256" key="4">
    <source>
        <dbReference type="ARBA" id="ARBA00022679"/>
    </source>
</evidence>
<dbReference type="InterPro" id="IPR003526">
    <property type="entry name" value="MECDP_synthase"/>
</dbReference>
<dbReference type="GO" id="GO:0019288">
    <property type="term" value="P:isopentenyl diphosphate biosynthetic process, methylerythritol 4-phosphate pathway"/>
    <property type="evidence" value="ECO:0007669"/>
    <property type="project" value="UniProtKB-UniPathway"/>
</dbReference>
<dbReference type="AlphaFoldDB" id="A0A6J6DED9"/>
<keyword evidence="8" id="KW-0456">Lyase</keyword>
<dbReference type="HAMAP" id="MF_01520">
    <property type="entry name" value="IspDF"/>
    <property type="match status" value="1"/>
</dbReference>
<dbReference type="GO" id="GO:0016114">
    <property type="term" value="P:terpenoid biosynthetic process"/>
    <property type="evidence" value="ECO:0007669"/>
    <property type="project" value="InterPro"/>
</dbReference>
<comment type="pathway">
    <text evidence="1">Isoprenoid biosynthesis; isopentenyl diphosphate biosynthesis via DXP pathway; isopentenyl diphosphate from 1-deoxy-D-xylulose 5-phosphate: step 2/6.</text>
</comment>
<dbReference type="InterPro" id="IPR018294">
    <property type="entry name" value="ISPD_synthase_CS"/>
</dbReference>
<dbReference type="Pfam" id="PF01128">
    <property type="entry name" value="IspD"/>
    <property type="match status" value="1"/>
</dbReference>
<dbReference type="EC" id="2.7.7.60" evidence="3"/>
<evidence type="ECO:0000259" key="10">
    <source>
        <dbReference type="Pfam" id="PF02542"/>
    </source>
</evidence>
<evidence type="ECO:0000256" key="9">
    <source>
        <dbReference type="ARBA" id="ARBA00023268"/>
    </source>
</evidence>
<dbReference type="InterPro" id="IPR034683">
    <property type="entry name" value="IspD/TarI"/>
</dbReference>
<keyword evidence="6" id="KW-0479">Metal-binding</keyword>
<evidence type="ECO:0000313" key="12">
    <source>
        <dbReference type="EMBL" id="CAB4562420.1"/>
    </source>
</evidence>
<dbReference type="CDD" id="cd02516">
    <property type="entry name" value="CDP-ME_synthetase"/>
    <property type="match status" value="1"/>
</dbReference>
<keyword evidence="9" id="KW-0511">Multifunctional enzyme</keyword>
<keyword evidence="7" id="KW-0414">Isoprene biosynthesis</keyword>
<evidence type="ECO:0000256" key="8">
    <source>
        <dbReference type="ARBA" id="ARBA00023239"/>
    </source>
</evidence>
<dbReference type="InterPro" id="IPR036571">
    <property type="entry name" value="MECDP_synthase_sf"/>
</dbReference>
<evidence type="ECO:0000256" key="2">
    <source>
        <dbReference type="ARBA" id="ARBA00009789"/>
    </source>
</evidence>
<dbReference type="GO" id="GO:0050518">
    <property type="term" value="F:2-C-methyl-D-erythritol 4-phosphate cytidylyltransferase activity"/>
    <property type="evidence" value="ECO:0007669"/>
    <property type="project" value="UniProtKB-EC"/>
</dbReference>
<dbReference type="EMBL" id="CAEZST010000013">
    <property type="protein sequence ID" value="CAB4548418.1"/>
    <property type="molecule type" value="Genomic_DNA"/>
</dbReference>
<sequence>MSVAVVLVAAGKGTRLGAGQPKAATTVAGKSLLELSLLHISEFKPDQLVVVAPSELLSEFTRLTAKFFDDFKVVVGGDTRQDSVASGMAEVTTDYVLVHDAARAFTPKEVFERVLAGLQSAESVVPAINPADTVKEVAENWVHHTLDRSKLRMVQTPQGFRVKTLRESLAKAQGNFTDEAGLLESMGIKTAIVDGHEHAFKITYPTDLERARAIFADVRSGIGADAHHFGDSGSLMLGCVEWPELPRLIGHSDGDSVAHAIVDALLSAANLGDIGSNFGTDRNEYAGASGERFIKETLKLLTDSGFTPVNVAVQIIAEKPKIAPRRIELEHHLTEVVGAPVSVLATTTDGLGFLADSRGIAAVATALVRTQS</sequence>
<dbReference type="InterPro" id="IPR050088">
    <property type="entry name" value="IspD/TarI_cytidylyltransf_bact"/>
</dbReference>
<evidence type="ECO:0000256" key="3">
    <source>
        <dbReference type="ARBA" id="ARBA00012526"/>
    </source>
</evidence>
<dbReference type="Gene3D" id="3.30.1330.50">
    <property type="entry name" value="2-C-methyl-D-erythritol 2,4-cyclodiphosphate synthase"/>
    <property type="match status" value="1"/>
</dbReference>
<dbReference type="InterPro" id="IPR001228">
    <property type="entry name" value="IspD"/>
</dbReference>
<name>A0A6J6DED9_9ZZZZ</name>
<dbReference type="HAMAP" id="MF_00107">
    <property type="entry name" value="IspF"/>
    <property type="match status" value="1"/>
</dbReference>
<dbReference type="PANTHER" id="PTHR32125:SF4">
    <property type="entry name" value="2-C-METHYL-D-ERYTHRITOL 4-PHOSPHATE CYTIDYLYLTRANSFERASE, CHLOROPLASTIC"/>
    <property type="match status" value="1"/>
</dbReference>
<accession>A0A6J6DED9</accession>
<proteinExistence type="inferred from homology"/>
<feature type="domain" description="2-C-methyl-D-erythritol 2,4-cyclodiphosphate synthase" evidence="10">
    <location>
        <begin position="219"/>
        <end position="368"/>
    </location>
</feature>